<feature type="compositionally biased region" description="Basic and acidic residues" evidence="1">
    <location>
        <begin position="73"/>
        <end position="105"/>
    </location>
</feature>
<organism evidence="3 4">
    <name type="scientific">Plectosphaerella plurivora</name>
    <dbReference type="NCBI Taxonomy" id="936078"/>
    <lineage>
        <taxon>Eukaryota</taxon>
        <taxon>Fungi</taxon>
        <taxon>Dikarya</taxon>
        <taxon>Ascomycota</taxon>
        <taxon>Pezizomycotina</taxon>
        <taxon>Sordariomycetes</taxon>
        <taxon>Hypocreomycetidae</taxon>
        <taxon>Glomerellales</taxon>
        <taxon>Plectosphaerellaceae</taxon>
        <taxon>Plectosphaerella</taxon>
    </lineage>
</organism>
<gene>
    <name evidence="3" type="ORF">F5X68DRAFT_194971</name>
</gene>
<evidence type="ECO:0000256" key="1">
    <source>
        <dbReference type="SAM" id="MobiDB-lite"/>
    </source>
</evidence>
<sequence>MGCDGHTLFALICDECRPGEERWEPVWCFDGNCSYRKDLYSSSRCLAGRCGDWPIVEEAACDSCEGGTGYKIKPKDSTRGHREDIHDQGGRQDEYPAKHPEKVHDGYPGGYPGGYTKQPSGGAGQTINDGAEECTTCGSGTRYPDKGDDGYDKNGHVVVSGSYTAALDTTCFVAGIVAGLVPIIVVLAM</sequence>
<evidence type="ECO:0000313" key="3">
    <source>
        <dbReference type="EMBL" id="KAH6668103.1"/>
    </source>
</evidence>
<comment type="caution">
    <text evidence="3">The sequence shown here is derived from an EMBL/GenBank/DDBJ whole genome shotgun (WGS) entry which is preliminary data.</text>
</comment>
<accession>A0A9P9A606</accession>
<keyword evidence="4" id="KW-1185">Reference proteome</keyword>
<keyword evidence="2" id="KW-1133">Transmembrane helix</keyword>
<keyword evidence="2" id="KW-0812">Transmembrane</keyword>
<keyword evidence="2" id="KW-0472">Membrane</keyword>
<protein>
    <submittedName>
        <fullName evidence="3">Uncharacterized protein</fullName>
    </submittedName>
</protein>
<evidence type="ECO:0000256" key="2">
    <source>
        <dbReference type="SAM" id="Phobius"/>
    </source>
</evidence>
<reference evidence="3" key="1">
    <citation type="journal article" date="2021" name="Nat. Commun.">
        <title>Genetic determinants of endophytism in the Arabidopsis root mycobiome.</title>
        <authorList>
            <person name="Mesny F."/>
            <person name="Miyauchi S."/>
            <person name="Thiergart T."/>
            <person name="Pickel B."/>
            <person name="Atanasova L."/>
            <person name="Karlsson M."/>
            <person name="Huettel B."/>
            <person name="Barry K.W."/>
            <person name="Haridas S."/>
            <person name="Chen C."/>
            <person name="Bauer D."/>
            <person name="Andreopoulos W."/>
            <person name="Pangilinan J."/>
            <person name="LaButti K."/>
            <person name="Riley R."/>
            <person name="Lipzen A."/>
            <person name="Clum A."/>
            <person name="Drula E."/>
            <person name="Henrissat B."/>
            <person name="Kohler A."/>
            <person name="Grigoriev I.V."/>
            <person name="Martin F.M."/>
            <person name="Hacquard S."/>
        </authorList>
    </citation>
    <scope>NUCLEOTIDE SEQUENCE</scope>
    <source>
        <strain evidence="3">MPI-SDFR-AT-0117</strain>
    </source>
</reference>
<feature type="region of interest" description="Disordered" evidence="1">
    <location>
        <begin position="72"/>
        <end position="127"/>
    </location>
</feature>
<feature type="transmembrane region" description="Helical" evidence="2">
    <location>
        <begin position="172"/>
        <end position="188"/>
    </location>
</feature>
<name>A0A9P9A606_9PEZI</name>
<proteinExistence type="predicted"/>
<dbReference type="AlphaFoldDB" id="A0A9P9A606"/>
<dbReference type="Proteomes" id="UP000770015">
    <property type="component" value="Unassembled WGS sequence"/>
</dbReference>
<evidence type="ECO:0000313" key="4">
    <source>
        <dbReference type="Proteomes" id="UP000770015"/>
    </source>
</evidence>
<dbReference type="EMBL" id="JAGSXJ010000034">
    <property type="protein sequence ID" value="KAH6668103.1"/>
    <property type="molecule type" value="Genomic_DNA"/>
</dbReference>